<dbReference type="AlphaFoldDB" id="A0A8J3BPC8"/>
<keyword evidence="1" id="KW-1133">Transmembrane helix</keyword>
<accession>A0A8J3BPC8</accession>
<dbReference type="RefSeq" id="WP_189115100.1">
    <property type="nucleotide sequence ID" value="NZ_BMQC01000011.1"/>
</dbReference>
<gene>
    <name evidence="2" type="ORF">GCM10010124_31560</name>
</gene>
<dbReference type="Proteomes" id="UP000662200">
    <property type="component" value="Unassembled WGS sequence"/>
</dbReference>
<reference evidence="2" key="1">
    <citation type="journal article" date="2014" name="Int. J. Syst. Evol. Microbiol.">
        <title>Complete genome sequence of Corynebacterium casei LMG S-19264T (=DSM 44701T), isolated from a smear-ripened cheese.</title>
        <authorList>
            <consortium name="US DOE Joint Genome Institute (JGI-PGF)"/>
            <person name="Walter F."/>
            <person name="Albersmeier A."/>
            <person name="Kalinowski J."/>
            <person name="Ruckert C."/>
        </authorList>
    </citation>
    <scope>NUCLEOTIDE SEQUENCE</scope>
    <source>
        <strain evidence="2">JCM 3091</strain>
    </source>
</reference>
<organism evidence="2 3">
    <name type="scientific">Pilimelia terevasa</name>
    <dbReference type="NCBI Taxonomy" id="53372"/>
    <lineage>
        <taxon>Bacteria</taxon>
        <taxon>Bacillati</taxon>
        <taxon>Actinomycetota</taxon>
        <taxon>Actinomycetes</taxon>
        <taxon>Micromonosporales</taxon>
        <taxon>Micromonosporaceae</taxon>
        <taxon>Pilimelia</taxon>
    </lineage>
</organism>
<keyword evidence="3" id="KW-1185">Reference proteome</keyword>
<keyword evidence="1" id="KW-0472">Membrane</keyword>
<proteinExistence type="predicted"/>
<reference evidence="2" key="2">
    <citation type="submission" date="2020-09" db="EMBL/GenBank/DDBJ databases">
        <authorList>
            <person name="Sun Q."/>
            <person name="Ohkuma M."/>
        </authorList>
    </citation>
    <scope>NUCLEOTIDE SEQUENCE</scope>
    <source>
        <strain evidence="2">JCM 3091</strain>
    </source>
</reference>
<keyword evidence="1" id="KW-0812">Transmembrane</keyword>
<evidence type="ECO:0000256" key="1">
    <source>
        <dbReference type="SAM" id="Phobius"/>
    </source>
</evidence>
<comment type="caution">
    <text evidence="2">The sequence shown here is derived from an EMBL/GenBank/DDBJ whole genome shotgun (WGS) entry which is preliminary data.</text>
</comment>
<name>A0A8J3BPC8_9ACTN</name>
<sequence length="218" mass="23542">MIVCLPEDLPTAALADGRDLSLLGITATATALFWTVPTVRVWQRGDLIDRRAGKRGPRWCAGGPLRLLNLDGMRHAAGIAAAVRHHTWAATVRGTRNAGAWPDYLGRHLQHGDRYPLAAAQRDFEAQPRILAMRAHNAAQPHAPQLDPYEVDAYQTGHAAYQHLHAAAAVCGDAVRAADSTALRPASGELTDRITYLAAANAHLARLRPDARLLALTV</sequence>
<feature type="transmembrane region" description="Helical" evidence="1">
    <location>
        <begin position="20"/>
        <end position="42"/>
    </location>
</feature>
<evidence type="ECO:0000313" key="2">
    <source>
        <dbReference type="EMBL" id="GGK36583.1"/>
    </source>
</evidence>
<protein>
    <submittedName>
        <fullName evidence="2">Uncharacterized protein</fullName>
    </submittedName>
</protein>
<evidence type="ECO:0000313" key="3">
    <source>
        <dbReference type="Proteomes" id="UP000662200"/>
    </source>
</evidence>
<dbReference type="EMBL" id="BMQC01000011">
    <property type="protein sequence ID" value="GGK36583.1"/>
    <property type="molecule type" value="Genomic_DNA"/>
</dbReference>